<evidence type="ECO:0000313" key="3">
    <source>
        <dbReference type="Proteomes" id="UP000030651"/>
    </source>
</evidence>
<dbReference type="OMA" id="ECEDTAN"/>
<dbReference type="Proteomes" id="UP000030651">
    <property type="component" value="Unassembled WGS sequence"/>
</dbReference>
<keyword evidence="3" id="KW-1185">Reference proteome</keyword>
<dbReference type="InterPro" id="IPR051200">
    <property type="entry name" value="Host-pathogen_enzymatic-act"/>
</dbReference>
<dbReference type="PANTHER" id="PTHR47197">
    <property type="entry name" value="PROTEIN NIRF"/>
    <property type="match status" value="1"/>
</dbReference>
<dbReference type="KEGG" id="pfy:PFICI_01677"/>
<gene>
    <name evidence="2" type="ORF">PFICI_01677</name>
</gene>
<evidence type="ECO:0008006" key="4">
    <source>
        <dbReference type="Google" id="ProtNLM"/>
    </source>
</evidence>
<organism evidence="2 3">
    <name type="scientific">Pestalotiopsis fici (strain W106-1 / CGMCC3.15140)</name>
    <dbReference type="NCBI Taxonomy" id="1229662"/>
    <lineage>
        <taxon>Eukaryota</taxon>
        <taxon>Fungi</taxon>
        <taxon>Dikarya</taxon>
        <taxon>Ascomycota</taxon>
        <taxon>Pezizomycotina</taxon>
        <taxon>Sordariomycetes</taxon>
        <taxon>Xylariomycetidae</taxon>
        <taxon>Amphisphaeriales</taxon>
        <taxon>Sporocadaceae</taxon>
        <taxon>Pestalotiopsis</taxon>
    </lineage>
</organism>
<dbReference type="PANTHER" id="PTHR47197:SF3">
    <property type="entry name" value="DIHYDRO-HEME D1 DEHYDROGENASE"/>
    <property type="match status" value="1"/>
</dbReference>
<sequence length="430" mass="45687">MTNLFFSRSLALLVVVFINLVIIPSCNAFPTCGTTAPAQDALNFTTSALSLDHHPFGIAYYTNDIAFVIIRRSIGVLDMSNFTPVLKYTVEPSRAVLAHLGLSEDQPDSDDYIFHGLVLSPDRRALYAAGGYGALVVDPERAMNGQNNSVIGVLANNGIAGNYSAMVAITPDSRTVFLTQEFGSIINGHRGNVEVWKVTQGPNGLVTGVYGGFVNLGYATVGMAFSRDNSKLYVTSEMTGLADSLGGLLEGSISVLDIETLQVNPANAVLYTISAGCHPVRIIPGTGGNHIWVSTRESNSLMVHDADKLECEDTANDALVSSIQVGTSPVSLAAVGNFVLTADSNRWGYDNTTTGLSVVSTNSVAQGKLVNYPQIPTGLFPREFGLSPDGKTLLVSEFDGYAVRAVDVSPLTGHGSSSHTQRTMRTRGLK</sequence>
<dbReference type="OrthoDB" id="5340947at2759"/>
<dbReference type="Gene3D" id="2.130.10.10">
    <property type="entry name" value="YVTN repeat-like/Quinoprotein amine dehydrogenase"/>
    <property type="match status" value="2"/>
</dbReference>
<dbReference type="SUPFAM" id="SSF50969">
    <property type="entry name" value="YVTN repeat-like/Quinoprotein amine dehydrogenase"/>
    <property type="match status" value="1"/>
</dbReference>
<accession>W3XPF1</accession>
<dbReference type="GeneID" id="19266690"/>
<keyword evidence="1" id="KW-0732">Signal</keyword>
<dbReference type="eggNOG" id="ENOG502RWH4">
    <property type="taxonomic scope" value="Eukaryota"/>
</dbReference>
<proteinExistence type="predicted"/>
<dbReference type="InterPro" id="IPR015943">
    <property type="entry name" value="WD40/YVTN_repeat-like_dom_sf"/>
</dbReference>
<evidence type="ECO:0000256" key="1">
    <source>
        <dbReference type="SAM" id="SignalP"/>
    </source>
</evidence>
<protein>
    <recommendedName>
        <fullName evidence="4">SMP-30/Gluconolactonase/LRE-like region domain-containing protein</fullName>
    </recommendedName>
</protein>
<dbReference type="InterPro" id="IPR011044">
    <property type="entry name" value="Quino_amine_DH_bsu"/>
</dbReference>
<dbReference type="RefSeq" id="XP_007828449.1">
    <property type="nucleotide sequence ID" value="XM_007830258.1"/>
</dbReference>
<reference evidence="3" key="1">
    <citation type="journal article" date="2015" name="BMC Genomics">
        <title>Genomic and transcriptomic analysis of the endophytic fungus Pestalotiopsis fici reveals its lifestyle and high potential for synthesis of natural products.</title>
        <authorList>
            <person name="Wang X."/>
            <person name="Zhang X."/>
            <person name="Liu L."/>
            <person name="Xiang M."/>
            <person name="Wang W."/>
            <person name="Sun X."/>
            <person name="Che Y."/>
            <person name="Guo L."/>
            <person name="Liu G."/>
            <person name="Guo L."/>
            <person name="Wang C."/>
            <person name="Yin W.B."/>
            <person name="Stadler M."/>
            <person name="Zhang X."/>
            <person name="Liu X."/>
        </authorList>
    </citation>
    <scope>NUCLEOTIDE SEQUENCE [LARGE SCALE GENOMIC DNA]</scope>
    <source>
        <strain evidence="3">W106-1 / CGMCC3.15140</strain>
    </source>
</reference>
<dbReference type="AlphaFoldDB" id="W3XPF1"/>
<feature type="chain" id="PRO_5004836044" description="SMP-30/Gluconolactonase/LRE-like region domain-containing protein" evidence="1">
    <location>
        <begin position="29"/>
        <end position="430"/>
    </location>
</feature>
<name>W3XPF1_PESFW</name>
<evidence type="ECO:0000313" key="2">
    <source>
        <dbReference type="EMBL" id="ETS87849.1"/>
    </source>
</evidence>
<dbReference type="EMBL" id="KI912109">
    <property type="protein sequence ID" value="ETS87849.1"/>
    <property type="molecule type" value="Genomic_DNA"/>
</dbReference>
<dbReference type="InParanoid" id="W3XPF1"/>
<feature type="signal peptide" evidence="1">
    <location>
        <begin position="1"/>
        <end position="28"/>
    </location>
</feature>
<dbReference type="HOGENOM" id="CLU_671038_0_0_1"/>